<reference evidence="4" key="2">
    <citation type="submission" date="2023-01" db="EMBL/GenBank/DDBJ databases">
        <title>Gilvimarinus xylanilyticus HB14 isolated from Caulerpa lentillifera aquaculture base in Hainan, China.</title>
        <authorList>
            <person name="Zhang Y.-J."/>
        </authorList>
    </citation>
    <scope>NUCLEOTIDE SEQUENCE</scope>
    <source>
        <strain evidence="4">HB14</strain>
    </source>
</reference>
<keyword evidence="2" id="KW-0597">Phosphoprotein</keyword>
<feature type="modified residue" description="Phosphohistidine" evidence="2">
    <location>
        <position position="58"/>
    </location>
</feature>
<sequence length="113" mass="12477">MSEKQLIDHEALAGLQEVLEDDFQQLIDTFISDSRANLVAMQKALAADDSDTLRRAAHSLKGSCSNIGAAGLMQTSLDVEARAHRGDLQGVEHLLVELQGEFQQVQQQLEVYR</sequence>
<dbReference type="PROSITE" id="PS50894">
    <property type="entry name" value="HPT"/>
    <property type="match status" value="1"/>
</dbReference>
<dbReference type="InterPro" id="IPR008207">
    <property type="entry name" value="Sig_transdc_His_kin_Hpt_dom"/>
</dbReference>
<proteinExistence type="predicted"/>
<feature type="domain" description="HPt" evidence="3">
    <location>
        <begin position="19"/>
        <end position="112"/>
    </location>
</feature>
<dbReference type="Proteomes" id="UP001139319">
    <property type="component" value="Unassembled WGS sequence"/>
</dbReference>
<dbReference type="SMART" id="SM00073">
    <property type="entry name" value="HPT"/>
    <property type="match status" value="1"/>
</dbReference>
<protein>
    <submittedName>
        <fullName evidence="4">Hpt domain-containing protein</fullName>
    </submittedName>
</protein>
<dbReference type="GO" id="GO:0009927">
    <property type="term" value="F:histidine phosphotransfer kinase activity"/>
    <property type="evidence" value="ECO:0007669"/>
    <property type="project" value="InterPro"/>
</dbReference>
<evidence type="ECO:0000259" key="3">
    <source>
        <dbReference type="PROSITE" id="PS50894"/>
    </source>
</evidence>
<dbReference type="GO" id="GO:0000160">
    <property type="term" value="P:phosphorelay signal transduction system"/>
    <property type="evidence" value="ECO:0007669"/>
    <property type="project" value="UniProtKB-KW"/>
</dbReference>
<evidence type="ECO:0000256" key="1">
    <source>
        <dbReference type="ARBA" id="ARBA00023012"/>
    </source>
</evidence>
<accession>A0A9X2I2J9</accession>
<dbReference type="AlphaFoldDB" id="A0A9X2I2J9"/>
<dbReference type="Gene3D" id="1.20.120.160">
    <property type="entry name" value="HPT domain"/>
    <property type="match status" value="1"/>
</dbReference>
<keyword evidence="1" id="KW-0902">Two-component regulatory system</keyword>
<gene>
    <name evidence="4" type="ORF">M6D89_03325</name>
</gene>
<reference evidence="4" key="1">
    <citation type="submission" date="2022-05" db="EMBL/GenBank/DDBJ databases">
        <authorList>
            <person name="Sun H.-N."/>
        </authorList>
    </citation>
    <scope>NUCLEOTIDE SEQUENCE</scope>
    <source>
        <strain evidence="4">HB14</strain>
    </source>
</reference>
<evidence type="ECO:0000313" key="5">
    <source>
        <dbReference type="Proteomes" id="UP001139319"/>
    </source>
</evidence>
<organism evidence="4 5">
    <name type="scientific">Gilvimarinus xylanilyticus</name>
    <dbReference type="NCBI Taxonomy" id="2944139"/>
    <lineage>
        <taxon>Bacteria</taxon>
        <taxon>Pseudomonadati</taxon>
        <taxon>Pseudomonadota</taxon>
        <taxon>Gammaproteobacteria</taxon>
        <taxon>Cellvibrionales</taxon>
        <taxon>Cellvibrionaceae</taxon>
        <taxon>Gilvimarinus</taxon>
    </lineage>
</organism>
<dbReference type="SUPFAM" id="SSF47226">
    <property type="entry name" value="Histidine-containing phosphotransfer domain, HPT domain"/>
    <property type="match status" value="1"/>
</dbReference>
<dbReference type="RefSeq" id="WP_253966609.1">
    <property type="nucleotide sequence ID" value="NZ_JAMFTH010000001.1"/>
</dbReference>
<dbReference type="Pfam" id="PF01627">
    <property type="entry name" value="Hpt"/>
    <property type="match status" value="1"/>
</dbReference>
<name>A0A9X2I2J9_9GAMM</name>
<dbReference type="GO" id="GO:0043424">
    <property type="term" value="F:protein histidine kinase binding"/>
    <property type="evidence" value="ECO:0007669"/>
    <property type="project" value="InterPro"/>
</dbReference>
<dbReference type="InterPro" id="IPR045871">
    <property type="entry name" value="AHP1-5/YPD1"/>
</dbReference>
<dbReference type="GO" id="GO:0005737">
    <property type="term" value="C:cytoplasm"/>
    <property type="evidence" value="ECO:0007669"/>
    <property type="project" value="TreeGrafter"/>
</dbReference>
<evidence type="ECO:0000256" key="2">
    <source>
        <dbReference type="PROSITE-ProRule" id="PRU00110"/>
    </source>
</evidence>
<dbReference type="InterPro" id="IPR036641">
    <property type="entry name" value="HPT_dom_sf"/>
</dbReference>
<dbReference type="EMBL" id="JAMFTH010000001">
    <property type="protein sequence ID" value="MCP8898327.1"/>
    <property type="molecule type" value="Genomic_DNA"/>
</dbReference>
<dbReference type="PANTHER" id="PTHR28242:SF52">
    <property type="entry name" value="PHOSPHORELAY INTERMEDIATE PROTEIN YPD1"/>
    <property type="match status" value="1"/>
</dbReference>
<evidence type="ECO:0000313" key="4">
    <source>
        <dbReference type="EMBL" id="MCP8898327.1"/>
    </source>
</evidence>
<keyword evidence="5" id="KW-1185">Reference proteome</keyword>
<dbReference type="PANTHER" id="PTHR28242">
    <property type="entry name" value="PHOSPHORELAY INTERMEDIATE PROTEIN YPD1"/>
    <property type="match status" value="1"/>
</dbReference>
<comment type="caution">
    <text evidence="4">The sequence shown here is derived from an EMBL/GenBank/DDBJ whole genome shotgun (WGS) entry which is preliminary data.</text>
</comment>